<dbReference type="OrthoDB" id="3550357at2759"/>
<dbReference type="EMBL" id="CAJVRM010000020">
    <property type="protein sequence ID" value="CAG8971417.1"/>
    <property type="molecule type" value="Genomic_DNA"/>
</dbReference>
<evidence type="ECO:0000313" key="1">
    <source>
        <dbReference type="EMBL" id="CAG8971417.1"/>
    </source>
</evidence>
<gene>
    <name evidence="1" type="ORF">HYALB_00001999</name>
</gene>
<comment type="caution">
    <text evidence="1">The sequence shown here is derived from an EMBL/GenBank/DDBJ whole genome shotgun (WGS) entry which is preliminary data.</text>
</comment>
<sequence length="425" mass="47856">MEAGLLSGDEAPWPIRDCKVQRVFGYAPNETSESQPSQPSQPIFLTKKQQENFLVEFFPRLPLIAKRRIVELCGTLHPQRVVLNGRPQHMFSPPGPDEEHIVRELEAINLGIQTLPHKLQERIFSYLPAPYPEHVNQIFNHQSISHHPTGCSVHNVGVPGDIVCNGGVRYQASGFMFASKKILAGVIEELGCYNMLTIERDEIGASQDTAILPASMSRSDDHVQRETGQIINFQRDMLILRGGCSELWTAKRLQAALTRQNAVHKVKSIALYANHADFGNLLSSMKNLPNLELVFVVVADSLENAVYLCNPVRHWRTTHMGPEDRISQLQEVMYEDIGCYMKYPLDMAFISKGHMMGSGLDSCKTLSDLFKALPGDGERLRYKDAGMMKGLMHALCREDNGKWVCPVIRVVREASYRTLDVRPTY</sequence>
<dbReference type="AlphaFoldDB" id="A0A9N9Q1I2"/>
<reference evidence="1" key="1">
    <citation type="submission" date="2021-07" db="EMBL/GenBank/DDBJ databases">
        <authorList>
            <person name="Durling M."/>
        </authorList>
    </citation>
    <scope>NUCLEOTIDE SEQUENCE</scope>
</reference>
<organism evidence="1 2">
    <name type="scientific">Hymenoscyphus albidus</name>
    <dbReference type="NCBI Taxonomy" id="595503"/>
    <lineage>
        <taxon>Eukaryota</taxon>
        <taxon>Fungi</taxon>
        <taxon>Dikarya</taxon>
        <taxon>Ascomycota</taxon>
        <taxon>Pezizomycotina</taxon>
        <taxon>Leotiomycetes</taxon>
        <taxon>Helotiales</taxon>
        <taxon>Helotiaceae</taxon>
        <taxon>Hymenoscyphus</taxon>
    </lineage>
</organism>
<protein>
    <submittedName>
        <fullName evidence="1">Uncharacterized protein</fullName>
    </submittedName>
</protein>
<keyword evidence="2" id="KW-1185">Reference proteome</keyword>
<dbReference type="Proteomes" id="UP000701801">
    <property type="component" value="Unassembled WGS sequence"/>
</dbReference>
<name>A0A9N9Q1I2_9HELO</name>
<accession>A0A9N9Q1I2</accession>
<proteinExistence type="predicted"/>
<evidence type="ECO:0000313" key="2">
    <source>
        <dbReference type="Proteomes" id="UP000701801"/>
    </source>
</evidence>